<dbReference type="InterPro" id="IPR015421">
    <property type="entry name" value="PyrdxlP-dep_Trfase_major"/>
</dbReference>
<dbReference type="Gene3D" id="3.40.640.10">
    <property type="entry name" value="Type I PLP-dependent aspartate aminotransferase-like (Major domain)"/>
    <property type="match status" value="1"/>
</dbReference>
<name>A0AA35W675_GEOBA</name>
<dbReference type="PANTHER" id="PTHR46383">
    <property type="entry name" value="ASPARTATE AMINOTRANSFERASE"/>
    <property type="match status" value="1"/>
</dbReference>
<dbReference type="EMBL" id="CASHTH010000901">
    <property type="protein sequence ID" value="CAI8008829.1"/>
    <property type="molecule type" value="Genomic_DNA"/>
</dbReference>
<reference evidence="9" key="1">
    <citation type="submission" date="2023-03" db="EMBL/GenBank/DDBJ databases">
        <authorList>
            <person name="Steffen K."/>
            <person name="Cardenas P."/>
        </authorList>
    </citation>
    <scope>NUCLEOTIDE SEQUENCE</scope>
</reference>
<accession>A0AA35W675</accession>
<dbReference type="GO" id="GO:0006520">
    <property type="term" value="P:amino acid metabolic process"/>
    <property type="evidence" value="ECO:0007669"/>
    <property type="project" value="InterPro"/>
</dbReference>
<sequence>MARPPAARIQRVQPPATLAAGEKARQLARQGHDVIDLGQSSPHHVTPRHIIDAGIRALNEGLTNISSSRGLPELRRAMAGKLTVHNDRKVDPDGDILVTPGSKMGLYDAINAYIERGDEVLVIEPTWVSFSQQVEMAEGIPVAVPLSEEEEYYIDYEQLKEYVTPQTRMIVINNPNNPTGPVEEDLLVLCDETYEYFLYDSNQHLTIANLDGMAERTLTSYTFTKAYSMSGWRLGCIVAQSALLEPLLKIQEQTASFVSPFVQMAGVAALQGPQDHLVQWREDCNELRIRCADRLYQVPGVHCPLPEGATFLFPRFSADMTSAELAELLVEREGVVVTPGAGFGESGEGHFRIALMRSPADRVLEGVERIARVLESL</sequence>
<dbReference type="InterPro" id="IPR001917">
    <property type="entry name" value="Aminotrans_II_pyridoxalP_BS"/>
</dbReference>
<keyword evidence="4 9" id="KW-0032">Aminotransferase</keyword>
<comment type="similarity">
    <text evidence="3 7">Belongs to the class-II pyridoxal-phosphate-dependent aminotransferase family.</text>
</comment>
<evidence type="ECO:0000259" key="8">
    <source>
        <dbReference type="Pfam" id="PF00155"/>
    </source>
</evidence>
<dbReference type="InterPro" id="IPR015422">
    <property type="entry name" value="PyrdxlP-dep_Trfase_small"/>
</dbReference>
<proteinExistence type="inferred from homology"/>
<comment type="similarity">
    <text evidence="2">Belongs to the class-I pyridoxal-phosphate-dependent aminotransferase family.</text>
</comment>
<keyword evidence="5" id="KW-0808">Transferase</keyword>
<dbReference type="PROSITE" id="PS00599">
    <property type="entry name" value="AA_TRANSFER_CLASS_2"/>
    <property type="match status" value="1"/>
</dbReference>
<evidence type="ECO:0000256" key="7">
    <source>
        <dbReference type="RuleBase" id="RU003693"/>
    </source>
</evidence>
<gene>
    <name evidence="9" type="ORF">GBAR_LOCUS6013</name>
</gene>
<dbReference type="PANTHER" id="PTHR46383:SF1">
    <property type="entry name" value="ASPARTATE AMINOTRANSFERASE"/>
    <property type="match status" value="1"/>
</dbReference>
<dbReference type="InterPro" id="IPR015424">
    <property type="entry name" value="PyrdxlP-dep_Trfase"/>
</dbReference>
<dbReference type="SUPFAM" id="SSF53383">
    <property type="entry name" value="PLP-dependent transferases"/>
    <property type="match status" value="1"/>
</dbReference>
<evidence type="ECO:0000256" key="4">
    <source>
        <dbReference type="ARBA" id="ARBA00022576"/>
    </source>
</evidence>
<keyword evidence="6 7" id="KW-0663">Pyridoxal phosphate</keyword>
<dbReference type="GO" id="GO:0008483">
    <property type="term" value="F:transaminase activity"/>
    <property type="evidence" value="ECO:0007669"/>
    <property type="project" value="UniProtKB-KW"/>
</dbReference>
<dbReference type="InterPro" id="IPR050596">
    <property type="entry name" value="AspAT/PAT-like"/>
</dbReference>
<dbReference type="Gene3D" id="3.90.1150.10">
    <property type="entry name" value="Aspartate Aminotransferase, domain 1"/>
    <property type="match status" value="1"/>
</dbReference>
<dbReference type="InterPro" id="IPR004839">
    <property type="entry name" value="Aminotransferase_I/II_large"/>
</dbReference>
<keyword evidence="10" id="KW-1185">Reference proteome</keyword>
<dbReference type="AlphaFoldDB" id="A0AA35W675"/>
<dbReference type="Pfam" id="PF00155">
    <property type="entry name" value="Aminotran_1_2"/>
    <property type="match status" value="1"/>
</dbReference>
<comment type="caution">
    <text evidence="9">The sequence shown here is derived from an EMBL/GenBank/DDBJ whole genome shotgun (WGS) entry which is preliminary data.</text>
</comment>
<protein>
    <submittedName>
        <fullName evidence="9">Aspartate aminotransferase</fullName>
    </submittedName>
</protein>
<dbReference type="GO" id="GO:0030170">
    <property type="term" value="F:pyridoxal phosphate binding"/>
    <property type="evidence" value="ECO:0007669"/>
    <property type="project" value="InterPro"/>
</dbReference>
<feature type="domain" description="Aminotransferase class I/classII large" evidence="8">
    <location>
        <begin position="33"/>
        <end position="368"/>
    </location>
</feature>
<evidence type="ECO:0000313" key="9">
    <source>
        <dbReference type="EMBL" id="CAI8008829.1"/>
    </source>
</evidence>
<evidence type="ECO:0000256" key="5">
    <source>
        <dbReference type="ARBA" id="ARBA00022679"/>
    </source>
</evidence>
<comment type="cofactor">
    <cofactor evidence="1 7">
        <name>pyridoxal 5'-phosphate</name>
        <dbReference type="ChEBI" id="CHEBI:597326"/>
    </cofactor>
</comment>
<evidence type="ECO:0000256" key="2">
    <source>
        <dbReference type="ARBA" id="ARBA00007441"/>
    </source>
</evidence>
<evidence type="ECO:0000256" key="3">
    <source>
        <dbReference type="ARBA" id="ARBA00008392"/>
    </source>
</evidence>
<evidence type="ECO:0000313" key="10">
    <source>
        <dbReference type="Proteomes" id="UP001174909"/>
    </source>
</evidence>
<evidence type="ECO:0000256" key="1">
    <source>
        <dbReference type="ARBA" id="ARBA00001933"/>
    </source>
</evidence>
<dbReference type="CDD" id="cd00609">
    <property type="entry name" value="AAT_like"/>
    <property type="match status" value="1"/>
</dbReference>
<organism evidence="9 10">
    <name type="scientific">Geodia barretti</name>
    <name type="common">Barrett's horny sponge</name>
    <dbReference type="NCBI Taxonomy" id="519541"/>
    <lineage>
        <taxon>Eukaryota</taxon>
        <taxon>Metazoa</taxon>
        <taxon>Porifera</taxon>
        <taxon>Demospongiae</taxon>
        <taxon>Heteroscleromorpha</taxon>
        <taxon>Tetractinellida</taxon>
        <taxon>Astrophorina</taxon>
        <taxon>Geodiidae</taxon>
        <taxon>Geodia</taxon>
    </lineage>
</organism>
<evidence type="ECO:0000256" key="6">
    <source>
        <dbReference type="ARBA" id="ARBA00022898"/>
    </source>
</evidence>
<dbReference type="Proteomes" id="UP001174909">
    <property type="component" value="Unassembled WGS sequence"/>
</dbReference>